<proteinExistence type="predicted"/>
<name>A0ABR9J8H3_9MICC</name>
<evidence type="ECO:0000313" key="2">
    <source>
        <dbReference type="EMBL" id="MBE1515144.1"/>
    </source>
</evidence>
<protein>
    <submittedName>
        <fullName evidence="2">Pimeloyl-ACP methyl ester carboxylesterase</fullName>
    </submittedName>
</protein>
<dbReference type="InterPro" id="IPR000073">
    <property type="entry name" value="AB_hydrolase_1"/>
</dbReference>
<accession>A0ABR9J8H3</accession>
<evidence type="ECO:0000259" key="1">
    <source>
        <dbReference type="Pfam" id="PF12697"/>
    </source>
</evidence>
<dbReference type="Gene3D" id="3.40.50.1820">
    <property type="entry name" value="alpha/beta hydrolase"/>
    <property type="match status" value="1"/>
</dbReference>
<evidence type="ECO:0000313" key="3">
    <source>
        <dbReference type="Proteomes" id="UP000636579"/>
    </source>
</evidence>
<dbReference type="InterPro" id="IPR029058">
    <property type="entry name" value="AB_hydrolase_fold"/>
</dbReference>
<dbReference type="Pfam" id="PF12697">
    <property type="entry name" value="Abhydrolase_6"/>
    <property type="match status" value="1"/>
</dbReference>
<organism evidence="2 3">
    <name type="scientific">Nesterenkonia halotolerans</name>
    <dbReference type="NCBI Taxonomy" id="225325"/>
    <lineage>
        <taxon>Bacteria</taxon>
        <taxon>Bacillati</taxon>
        <taxon>Actinomycetota</taxon>
        <taxon>Actinomycetes</taxon>
        <taxon>Micrococcales</taxon>
        <taxon>Micrococcaceae</taxon>
        <taxon>Nesterenkonia</taxon>
    </lineage>
</organism>
<reference evidence="2 3" key="1">
    <citation type="submission" date="2020-10" db="EMBL/GenBank/DDBJ databases">
        <title>Sequencing the genomes of 1000 actinobacteria strains.</title>
        <authorList>
            <person name="Klenk H.-P."/>
        </authorList>
    </citation>
    <scope>NUCLEOTIDE SEQUENCE [LARGE SCALE GENOMIC DNA]</scope>
    <source>
        <strain evidence="2 3">DSM 15474</strain>
    </source>
</reference>
<sequence length="269" mass="28847">MPESDPADAQLSTRRVHVSGHAVDVRGTFAPGRQPILLVHGIGMSGEYFLPFADVLSQTHDVYAVDLPGYGRTPKPPRALTMTELGEVLAEVTLALGLKAAVVVGHSMGAQIVTSSIAGHRGLFAGYILIGPTVDPTARSLPAQAVRLFRDSLAEPPSSNAVIFRNYLRMGPLRYLRTARYMVTHRTEESIRHCTIPGLVMGGGRDPIASEAWLYELARTAPDAQVLEVPGGPHAVQLNRPRELAAACAPFLESVTGQQPDPHTLGPRS</sequence>
<dbReference type="RefSeq" id="WP_192591804.1">
    <property type="nucleotide sequence ID" value="NZ_JADBEE010000001.1"/>
</dbReference>
<dbReference type="PANTHER" id="PTHR43798:SF33">
    <property type="entry name" value="HYDROLASE, PUTATIVE (AFU_ORTHOLOGUE AFUA_2G14860)-RELATED"/>
    <property type="match status" value="1"/>
</dbReference>
<feature type="domain" description="AB hydrolase-1" evidence="1">
    <location>
        <begin position="36"/>
        <end position="247"/>
    </location>
</feature>
<dbReference type="EMBL" id="JADBEE010000001">
    <property type="protein sequence ID" value="MBE1515144.1"/>
    <property type="molecule type" value="Genomic_DNA"/>
</dbReference>
<keyword evidence="3" id="KW-1185">Reference proteome</keyword>
<comment type="caution">
    <text evidence="2">The sequence shown here is derived from an EMBL/GenBank/DDBJ whole genome shotgun (WGS) entry which is preliminary data.</text>
</comment>
<dbReference type="PANTHER" id="PTHR43798">
    <property type="entry name" value="MONOACYLGLYCEROL LIPASE"/>
    <property type="match status" value="1"/>
</dbReference>
<dbReference type="InterPro" id="IPR050266">
    <property type="entry name" value="AB_hydrolase_sf"/>
</dbReference>
<dbReference type="Proteomes" id="UP000636579">
    <property type="component" value="Unassembled WGS sequence"/>
</dbReference>
<dbReference type="SUPFAM" id="SSF53474">
    <property type="entry name" value="alpha/beta-Hydrolases"/>
    <property type="match status" value="1"/>
</dbReference>
<gene>
    <name evidence="2" type="ORF">H4W26_001899</name>
</gene>